<gene>
    <name evidence="1" type="ORF">JTE90_022430</name>
</gene>
<organism evidence="1 2">
    <name type="scientific">Oedothorax gibbosus</name>
    <dbReference type="NCBI Taxonomy" id="931172"/>
    <lineage>
        <taxon>Eukaryota</taxon>
        <taxon>Metazoa</taxon>
        <taxon>Ecdysozoa</taxon>
        <taxon>Arthropoda</taxon>
        <taxon>Chelicerata</taxon>
        <taxon>Arachnida</taxon>
        <taxon>Araneae</taxon>
        <taxon>Araneomorphae</taxon>
        <taxon>Entelegynae</taxon>
        <taxon>Araneoidea</taxon>
        <taxon>Linyphiidae</taxon>
        <taxon>Erigoninae</taxon>
        <taxon>Oedothorax</taxon>
    </lineage>
</organism>
<comment type="caution">
    <text evidence="1">The sequence shown here is derived from an EMBL/GenBank/DDBJ whole genome shotgun (WGS) entry which is preliminary data.</text>
</comment>
<dbReference type="AlphaFoldDB" id="A0AAV6TT05"/>
<evidence type="ECO:0000313" key="1">
    <source>
        <dbReference type="EMBL" id="KAG8174564.1"/>
    </source>
</evidence>
<protein>
    <submittedName>
        <fullName evidence="1">Uncharacterized protein</fullName>
    </submittedName>
</protein>
<evidence type="ECO:0000313" key="2">
    <source>
        <dbReference type="Proteomes" id="UP000827092"/>
    </source>
</evidence>
<proteinExistence type="predicted"/>
<dbReference type="Proteomes" id="UP000827092">
    <property type="component" value="Unassembled WGS sequence"/>
</dbReference>
<keyword evidence="2" id="KW-1185">Reference proteome</keyword>
<reference evidence="1 2" key="1">
    <citation type="journal article" date="2022" name="Nat. Ecol. Evol.">
        <title>A masculinizing supergene underlies an exaggerated male reproductive morph in a spider.</title>
        <authorList>
            <person name="Hendrickx F."/>
            <person name="De Corte Z."/>
            <person name="Sonet G."/>
            <person name="Van Belleghem S.M."/>
            <person name="Kostlbacher S."/>
            <person name="Vangestel C."/>
        </authorList>
    </citation>
    <scope>NUCLEOTIDE SEQUENCE [LARGE SCALE GENOMIC DNA]</scope>
    <source>
        <strain evidence="1">W744_W776</strain>
    </source>
</reference>
<accession>A0AAV6TT05</accession>
<dbReference type="EMBL" id="JAFNEN010001188">
    <property type="protein sequence ID" value="KAG8174564.1"/>
    <property type="molecule type" value="Genomic_DNA"/>
</dbReference>
<sequence>MTRVLRKIHKQKIRQKNSENLFLGGASTHSRQIFQKHVIGHIPRSKPPNPQEAVQQTLNKIIPETIPGILPTTRTPPLTGA</sequence>
<name>A0AAV6TT05_9ARAC</name>